<reference evidence="8" key="1">
    <citation type="journal article" date="2016" name="Nature">
        <title>The genome of the seagrass Zostera marina reveals angiosperm adaptation to the sea.</title>
        <authorList>
            <person name="Olsen J.L."/>
            <person name="Rouze P."/>
            <person name="Verhelst B."/>
            <person name="Lin Y.-C."/>
            <person name="Bayer T."/>
            <person name="Collen J."/>
            <person name="Dattolo E."/>
            <person name="De Paoli E."/>
            <person name="Dittami S."/>
            <person name="Maumus F."/>
            <person name="Michel G."/>
            <person name="Kersting A."/>
            <person name="Lauritano C."/>
            <person name="Lohaus R."/>
            <person name="Toepel M."/>
            <person name="Tonon T."/>
            <person name="Vanneste K."/>
            <person name="Amirebrahimi M."/>
            <person name="Brakel J."/>
            <person name="Bostroem C."/>
            <person name="Chovatia M."/>
            <person name="Grimwood J."/>
            <person name="Jenkins J.W."/>
            <person name="Jueterbock A."/>
            <person name="Mraz A."/>
            <person name="Stam W.T."/>
            <person name="Tice H."/>
            <person name="Bornberg-Bauer E."/>
            <person name="Green P.J."/>
            <person name="Pearson G.A."/>
            <person name="Procaccini G."/>
            <person name="Duarte C.M."/>
            <person name="Schmutz J."/>
            <person name="Reusch T.B.H."/>
            <person name="Van de Peer Y."/>
        </authorList>
    </citation>
    <scope>NUCLEOTIDE SEQUENCE [LARGE SCALE GENOMIC DNA]</scope>
    <source>
        <strain evidence="8">cv. Finnish</strain>
    </source>
</reference>
<comment type="caution">
    <text evidence="7">The sequence shown here is derived from an EMBL/GenBank/DDBJ whole genome shotgun (WGS) entry which is preliminary data.</text>
</comment>
<proteinExistence type="predicted"/>
<comment type="subcellular location">
    <subcellularLocation>
        <location evidence="1">Membrane</location>
        <topology evidence="1">Single-pass type II membrane protein</topology>
    </subcellularLocation>
</comment>
<evidence type="ECO:0000313" key="7">
    <source>
        <dbReference type="EMBL" id="KMZ56238.1"/>
    </source>
</evidence>
<keyword evidence="3 7" id="KW-0808">Transferase</keyword>
<sequence length="404" mass="45430">MKAPTKSIFLTVVILGFVILTIALTFFTDFEYMTLISKSSYGSYKKIQVTAAPPPAGSAAAVPRLAYLIAGSKGQLESLWRTVLAVYHPRNQYVLHIDLDSAVTERMELIQRVEKHPLFSSVGNVHVVKRSNMVTYRGPTMVANTLHACAILLNISKDWDWFINLSAADYPLVSQDDILKMFSKVDRNMNFVEHSSNLGWKEWDRGNPLMIDPGLYSNRKADVFFTTEKRELPSQFKLFTGSAWMGLTREFVEYCILGIDNLPRTLLMYYTNFVSSPEGYFQTVICNSPEFNSTVVNNDLHYISWPDPPQQHPAPILTQQFDVLLASGAPFARKFSSGTRVLDMIDSQLLGRSNGSVTPGGWCAGVPACSRVGNISSLQLTRGFRRIKKKVRILMKERGENMCI</sequence>
<dbReference type="Pfam" id="PF02485">
    <property type="entry name" value="Branch"/>
    <property type="match status" value="1"/>
</dbReference>
<dbReference type="PANTHER" id="PTHR45719">
    <property type="entry name" value="GLYCOSYLTRANSFERASE"/>
    <property type="match status" value="1"/>
</dbReference>
<keyword evidence="4 6" id="KW-0472">Membrane</keyword>
<dbReference type="OMA" id="KMEKKCV"/>
<evidence type="ECO:0000256" key="5">
    <source>
        <dbReference type="ARBA" id="ARBA00023180"/>
    </source>
</evidence>
<protein>
    <submittedName>
        <fullName evidence="7">Glycosyltransferase, family GT14</fullName>
    </submittedName>
</protein>
<dbReference type="STRING" id="29655.A0A0K9NHY8"/>
<feature type="transmembrane region" description="Helical" evidence="6">
    <location>
        <begin position="7"/>
        <end position="27"/>
    </location>
</feature>
<evidence type="ECO:0000256" key="3">
    <source>
        <dbReference type="ARBA" id="ARBA00022679"/>
    </source>
</evidence>
<dbReference type="GO" id="GO:0015020">
    <property type="term" value="F:glucuronosyltransferase activity"/>
    <property type="evidence" value="ECO:0007669"/>
    <property type="project" value="InterPro"/>
</dbReference>
<keyword evidence="2" id="KW-0328">Glycosyltransferase</keyword>
<dbReference type="AlphaFoldDB" id="A0A0K9NHY8"/>
<evidence type="ECO:0000256" key="1">
    <source>
        <dbReference type="ARBA" id="ARBA00004606"/>
    </source>
</evidence>
<organism evidence="7 8">
    <name type="scientific">Zostera marina</name>
    <name type="common">Eelgrass</name>
    <dbReference type="NCBI Taxonomy" id="29655"/>
    <lineage>
        <taxon>Eukaryota</taxon>
        <taxon>Viridiplantae</taxon>
        <taxon>Streptophyta</taxon>
        <taxon>Embryophyta</taxon>
        <taxon>Tracheophyta</taxon>
        <taxon>Spermatophyta</taxon>
        <taxon>Magnoliopsida</taxon>
        <taxon>Liliopsida</taxon>
        <taxon>Zosteraceae</taxon>
        <taxon>Zostera</taxon>
    </lineage>
</organism>
<name>A0A0K9NHY8_ZOSMR</name>
<keyword evidence="8" id="KW-1185">Reference proteome</keyword>
<gene>
    <name evidence="7" type="ORF">ZOSMA_97G00020</name>
</gene>
<dbReference type="InterPro" id="IPR044610">
    <property type="entry name" value="GLCAT14A/B/C"/>
</dbReference>
<evidence type="ECO:0000256" key="4">
    <source>
        <dbReference type="ARBA" id="ARBA00023136"/>
    </source>
</evidence>
<dbReference type="OrthoDB" id="2019572at2759"/>
<dbReference type="InterPro" id="IPR003406">
    <property type="entry name" value="Glyco_trans_14"/>
</dbReference>
<evidence type="ECO:0000313" key="8">
    <source>
        <dbReference type="Proteomes" id="UP000036987"/>
    </source>
</evidence>
<keyword evidence="5" id="KW-0325">Glycoprotein</keyword>
<evidence type="ECO:0000256" key="6">
    <source>
        <dbReference type="SAM" id="Phobius"/>
    </source>
</evidence>
<dbReference type="PANTHER" id="PTHR45719:SF7">
    <property type="entry name" value="OS01G0201100 PROTEIN"/>
    <property type="match status" value="1"/>
</dbReference>
<evidence type="ECO:0000256" key="2">
    <source>
        <dbReference type="ARBA" id="ARBA00022676"/>
    </source>
</evidence>
<dbReference type="GO" id="GO:0016020">
    <property type="term" value="C:membrane"/>
    <property type="evidence" value="ECO:0007669"/>
    <property type="project" value="UniProtKB-SubCell"/>
</dbReference>
<accession>A0A0K9NHY8</accession>
<dbReference type="Proteomes" id="UP000036987">
    <property type="component" value="Unassembled WGS sequence"/>
</dbReference>
<dbReference type="EMBL" id="LFYR01002205">
    <property type="protein sequence ID" value="KMZ56238.1"/>
    <property type="molecule type" value="Genomic_DNA"/>
</dbReference>
<keyword evidence="6" id="KW-1133">Transmembrane helix</keyword>
<keyword evidence="6" id="KW-0812">Transmembrane</keyword>